<dbReference type="InterPro" id="IPR011701">
    <property type="entry name" value="MFS"/>
</dbReference>
<evidence type="ECO:0000256" key="6">
    <source>
        <dbReference type="SAM" id="Phobius"/>
    </source>
</evidence>
<evidence type="ECO:0000256" key="4">
    <source>
        <dbReference type="ARBA" id="ARBA00022989"/>
    </source>
</evidence>
<evidence type="ECO:0000256" key="3">
    <source>
        <dbReference type="ARBA" id="ARBA00022692"/>
    </source>
</evidence>
<dbReference type="PROSITE" id="PS50850">
    <property type="entry name" value="MFS"/>
    <property type="match status" value="1"/>
</dbReference>
<dbReference type="PANTHER" id="PTHR23511">
    <property type="entry name" value="SYNAPTIC VESICLE GLYCOPROTEIN 2"/>
    <property type="match status" value="1"/>
</dbReference>
<name>A0A7R9H5C1_TIMCR</name>
<evidence type="ECO:0000256" key="1">
    <source>
        <dbReference type="ARBA" id="ARBA00004141"/>
    </source>
</evidence>
<keyword evidence="4 6" id="KW-1133">Transmembrane helix</keyword>
<organism evidence="8">
    <name type="scientific">Timema cristinae</name>
    <name type="common">Walking stick</name>
    <dbReference type="NCBI Taxonomy" id="61476"/>
    <lineage>
        <taxon>Eukaryota</taxon>
        <taxon>Metazoa</taxon>
        <taxon>Ecdysozoa</taxon>
        <taxon>Arthropoda</taxon>
        <taxon>Hexapoda</taxon>
        <taxon>Insecta</taxon>
        <taxon>Pterygota</taxon>
        <taxon>Neoptera</taxon>
        <taxon>Polyneoptera</taxon>
        <taxon>Phasmatodea</taxon>
        <taxon>Timematodea</taxon>
        <taxon>Timematoidea</taxon>
        <taxon>Timematidae</taxon>
        <taxon>Timema</taxon>
    </lineage>
</organism>
<dbReference type="GO" id="GO:0016020">
    <property type="term" value="C:membrane"/>
    <property type="evidence" value="ECO:0007669"/>
    <property type="project" value="UniProtKB-SubCell"/>
</dbReference>
<feature type="transmembrane region" description="Helical" evidence="6">
    <location>
        <begin position="159"/>
        <end position="175"/>
    </location>
</feature>
<proteinExistence type="predicted"/>
<feature type="transmembrane region" description="Helical" evidence="6">
    <location>
        <begin position="101"/>
        <end position="120"/>
    </location>
</feature>
<evidence type="ECO:0000256" key="2">
    <source>
        <dbReference type="ARBA" id="ARBA00022448"/>
    </source>
</evidence>
<dbReference type="InterPro" id="IPR020846">
    <property type="entry name" value="MFS_dom"/>
</dbReference>
<keyword evidence="5 6" id="KW-0472">Membrane</keyword>
<comment type="subcellular location">
    <subcellularLocation>
        <location evidence="1">Membrane</location>
        <topology evidence="1">Multi-pass membrane protein</topology>
    </subcellularLocation>
</comment>
<dbReference type="Pfam" id="PF07690">
    <property type="entry name" value="MFS_1"/>
    <property type="match status" value="1"/>
</dbReference>
<protein>
    <recommendedName>
        <fullName evidence="7">Major facilitator superfamily (MFS) profile domain-containing protein</fullName>
    </recommendedName>
</protein>
<dbReference type="AlphaFoldDB" id="A0A7R9H5C1"/>
<dbReference type="PANTHER" id="PTHR23511:SF35">
    <property type="entry name" value="MAJOR FACILITATOR SUPERFAMILY (MFS) PROFILE DOMAIN-CONTAINING PROTEIN"/>
    <property type="match status" value="1"/>
</dbReference>
<dbReference type="GO" id="GO:0022857">
    <property type="term" value="F:transmembrane transporter activity"/>
    <property type="evidence" value="ECO:0007669"/>
    <property type="project" value="InterPro"/>
</dbReference>
<feature type="transmembrane region" description="Helical" evidence="6">
    <location>
        <begin position="126"/>
        <end position="147"/>
    </location>
</feature>
<reference evidence="8" key="1">
    <citation type="submission" date="2020-11" db="EMBL/GenBank/DDBJ databases">
        <authorList>
            <person name="Tran Van P."/>
        </authorList>
    </citation>
    <scope>NUCLEOTIDE SEQUENCE</scope>
</reference>
<dbReference type="InterPro" id="IPR036259">
    <property type="entry name" value="MFS_trans_sf"/>
</dbReference>
<evidence type="ECO:0000256" key="5">
    <source>
        <dbReference type="ARBA" id="ARBA00023136"/>
    </source>
</evidence>
<dbReference type="Pfam" id="PF22938">
    <property type="entry name" value="Integrase_p58_C"/>
    <property type="match status" value="1"/>
</dbReference>
<sequence length="176" mass="20017">MGSAYKVDDRVWNQPAVRKGTSPKLQRAWDGLYIVKTIISDVVYRIQREPPKRKRMIVHLNQLKTCSLVLREPPSATDREGMVASSHLWGYLADTRGRRKVLIATLLLDFLCAIVGSFAHTFWLFVVFRFLNGFFICGPSAVVYVYLGEFHTAEHRTKAIMWACIFISIGIISLPG</sequence>
<accession>A0A7R9H5C1</accession>
<evidence type="ECO:0000313" key="8">
    <source>
        <dbReference type="EMBL" id="CAD7408441.1"/>
    </source>
</evidence>
<dbReference type="SUPFAM" id="SSF103473">
    <property type="entry name" value="MFS general substrate transporter"/>
    <property type="match status" value="1"/>
</dbReference>
<keyword evidence="3 6" id="KW-0812">Transmembrane</keyword>
<keyword evidence="2" id="KW-0813">Transport</keyword>
<dbReference type="EMBL" id="OC320591">
    <property type="protein sequence ID" value="CAD7408441.1"/>
    <property type="molecule type" value="Genomic_DNA"/>
</dbReference>
<dbReference type="InterPro" id="IPR054465">
    <property type="entry name" value="Integrase_p58-like_C"/>
</dbReference>
<gene>
    <name evidence="8" type="ORF">TCEB3V08_LOCUS9516</name>
</gene>
<feature type="domain" description="Major facilitator superfamily (MFS) profile" evidence="7">
    <location>
        <begin position="1"/>
        <end position="176"/>
    </location>
</feature>
<dbReference type="Gene3D" id="1.20.1250.20">
    <property type="entry name" value="MFS general substrate transporter like domains"/>
    <property type="match status" value="1"/>
</dbReference>
<evidence type="ECO:0000259" key="7">
    <source>
        <dbReference type="PROSITE" id="PS50850"/>
    </source>
</evidence>